<evidence type="ECO:0000256" key="6">
    <source>
        <dbReference type="ARBA" id="ARBA00023136"/>
    </source>
</evidence>
<feature type="transmembrane region" description="Helical" evidence="8">
    <location>
        <begin position="414"/>
        <end position="433"/>
    </location>
</feature>
<protein>
    <submittedName>
        <fullName evidence="9">Guanine/hypoxanthine permease PbuG</fullName>
    </submittedName>
</protein>
<keyword evidence="3" id="KW-0813">Transport</keyword>
<evidence type="ECO:0000256" key="1">
    <source>
        <dbReference type="ARBA" id="ARBA00004127"/>
    </source>
</evidence>
<feature type="transmembrane region" description="Helical" evidence="8">
    <location>
        <begin position="303"/>
        <end position="324"/>
    </location>
</feature>
<dbReference type="PATRIC" id="fig|582680.7.peg.905"/>
<feature type="transmembrane region" description="Helical" evidence="8">
    <location>
        <begin position="488"/>
        <end position="506"/>
    </location>
</feature>
<dbReference type="RefSeq" id="WP_082072068.1">
    <property type="nucleotide sequence ID" value="NZ_JYIT01000062.1"/>
</dbReference>
<feature type="transmembrane region" description="Helical" evidence="8">
    <location>
        <begin position="98"/>
        <end position="120"/>
    </location>
</feature>
<dbReference type="AlphaFoldDB" id="A0A0F0L537"/>
<feature type="region of interest" description="Disordered" evidence="7">
    <location>
        <begin position="1"/>
        <end position="28"/>
    </location>
</feature>
<gene>
    <name evidence="9" type="primary">pbuG_1</name>
    <name evidence="9" type="ORF">RL72_00875</name>
</gene>
<dbReference type="GO" id="GO:0005345">
    <property type="term" value="F:purine nucleobase transmembrane transporter activity"/>
    <property type="evidence" value="ECO:0007669"/>
    <property type="project" value="TreeGrafter"/>
</dbReference>
<dbReference type="OrthoDB" id="9808458at2"/>
<evidence type="ECO:0000256" key="2">
    <source>
        <dbReference type="ARBA" id="ARBA00005697"/>
    </source>
</evidence>
<dbReference type="GO" id="GO:0005886">
    <property type="term" value="C:plasma membrane"/>
    <property type="evidence" value="ECO:0007669"/>
    <property type="project" value="TreeGrafter"/>
</dbReference>
<dbReference type="Pfam" id="PF00860">
    <property type="entry name" value="Xan_ur_permease"/>
    <property type="match status" value="1"/>
</dbReference>
<evidence type="ECO:0000256" key="3">
    <source>
        <dbReference type="ARBA" id="ARBA00022448"/>
    </source>
</evidence>
<evidence type="ECO:0000313" key="10">
    <source>
        <dbReference type="Proteomes" id="UP000033448"/>
    </source>
</evidence>
<sequence length="512" mass="53017">MTSHTPSPDTEGMPTVSGGDVFSRSTEDLPPLKTGASATVDAEPANAFDRFFEITRRGSTVGREIRGGIVTFVTMAYIVILNPLILGGTKDVVGHALQAAQIGAATGLTAGVMTILFGVVARLPFAIAAGLGINSFLAVSVVGQVTWQEAMGLVVINGVLIVLFGATGIRTAIFKAVPQALKAAITVGIGLFIAFIGFVDSGFVNRTPAGPPVQLGNGGSLTSVPTLIFLLGVVVIAILVARKVPGGILIGIVATTVVALIAQAVLNLGPSFKDPNGWHMTIPQLPSTWITVPDFGLIGQFDLFGAFGRIGALSATMLVFTLVFSNFFDAMGTMTGLAKNAGLAYKDGTFPRLRSAFVVEGFGAVAGGVTSTSSNTVYVDSASGIGEGARTGLASLVVGALFLLSMFVTPLTLVVPIEVGSAALVVVGAMMMAQIREIRFDKFAVALPAFLTIVTMPLTYSIANGIGVGFISWALVNALSGRARKVHWLMWVVAAGFALYFVRGPVEQLLGH</sequence>
<feature type="transmembrane region" description="Helical" evidence="8">
    <location>
        <begin position="219"/>
        <end position="241"/>
    </location>
</feature>
<dbReference type="GO" id="GO:0012505">
    <property type="term" value="C:endomembrane system"/>
    <property type="evidence" value="ECO:0007669"/>
    <property type="project" value="UniProtKB-SubCell"/>
</dbReference>
<keyword evidence="4 8" id="KW-0812">Transmembrane</keyword>
<keyword evidence="5 8" id="KW-1133">Transmembrane helix</keyword>
<evidence type="ECO:0000313" key="9">
    <source>
        <dbReference type="EMBL" id="KJL26656.1"/>
    </source>
</evidence>
<keyword evidence="6 8" id="KW-0472">Membrane</keyword>
<dbReference type="InterPro" id="IPR006043">
    <property type="entry name" value="NCS2"/>
</dbReference>
<dbReference type="PANTHER" id="PTHR43337:SF1">
    <property type="entry name" value="XANTHINE_URACIL PERMEASE C887.17-RELATED"/>
    <property type="match status" value="1"/>
</dbReference>
<comment type="caution">
    <text evidence="9">The sequence shown here is derived from an EMBL/GenBank/DDBJ whole genome shotgun (WGS) entry which is preliminary data.</text>
</comment>
<proteinExistence type="inferred from homology"/>
<keyword evidence="10" id="KW-1185">Reference proteome</keyword>
<feature type="transmembrane region" description="Helical" evidence="8">
    <location>
        <begin position="248"/>
        <end position="266"/>
    </location>
</feature>
<feature type="transmembrane region" description="Helical" evidence="8">
    <location>
        <begin position="127"/>
        <end position="147"/>
    </location>
</feature>
<evidence type="ECO:0000256" key="5">
    <source>
        <dbReference type="ARBA" id="ARBA00022989"/>
    </source>
</evidence>
<feature type="transmembrane region" description="Helical" evidence="8">
    <location>
        <begin position="65"/>
        <end position="86"/>
    </location>
</feature>
<comment type="subcellular location">
    <subcellularLocation>
        <location evidence="1">Endomembrane system</location>
        <topology evidence="1">Multi-pass membrane protein</topology>
    </subcellularLocation>
</comment>
<dbReference type="InterPro" id="IPR045018">
    <property type="entry name" value="Azg-like"/>
</dbReference>
<reference evidence="9 10" key="1">
    <citation type="submission" date="2015-02" db="EMBL/GenBank/DDBJ databases">
        <title>Draft genome sequences of ten Microbacterium spp. with emphasis on heavy metal contaminated environments.</title>
        <authorList>
            <person name="Corretto E."/>
        </authorList>
    </citation>
    <scope>NUCLEOTIDE SEQUENCE [LARGE SCALE GENOMIC DNA]</scope>
    <source>
        <strain evidence="9 10">DSM 23848</strain>
    </source>
</reference>
<dbReference type="PANTHER" id="PTHR43337">
    <property type="entry name" value="XANTHINE/URACIL PERMEASE C887.17-RELATED"/>
    <property type="match status" value="1"/>
</dbReference>
<feature type="transmembrane region" description="Helical" evidence="8">
    <location>
        <begin position="445"/>
        <end position="476"/>
    </location>
</feature>
<organism evidence="9 10">
    <name type="scientific">Microbacterium azadirachtae</name>
    <dbReference type="NCBI Taxonomy" id="582680"/>
    <lineage>
        <taxon>Bacteria</taxon>
        <taxon>Bacillati</taxon>
        <taxon>Actinomycetota</taxon>
        <taxon>Actinomycetes</taxon>
        <taxon>Micrococcales</taxon>
        <taxon>Microbacteriaceae</taxon>
        <taxon>Microbacterium</taxon>
    </lineage>
</organism>
<accession>A0A0F0L537</accession>
<dbReference type="Proteomes" id="UP000033448">
    <property type="component" value="Unassembled WGS sequence"/>
</dbReference>
<feature type="transmembrane region" description="Helical" evidence="8">
    <location>
        <begin position="153"/>
        <end position="173"/>
    </location>
</feature>
<evidence type="ECO:0000256" key="8">
    <source>
        <dbReference type="SAM" id="Phobius"/>
    </source>
</evidence>
<name>A0A0F0L537_9MICO</name>
<comment type="similarity">
    <text evidence="2">Belongs to the nucleobase:cation symporter-2 (NCS2) (TC 2.A.40) family. Azg-like subfamily.</text>
</comment>
<evidence type="ECO:0000256" key="4">
    <source>
        <dbReference type="ARBA" id="ARBA00022692"/>
    </source>
</evidence>
<dbReference type="EMBL" id="JYIT01000062">
    <property type="protein sequence ID" value="KJL26656.1"/>
    <property type="molecule type" value="Genomic_DNA"/>
</dbReference>
<evidence type="ECO:0000256" key="7">
    <source>
        <dbReference type="SAM" id="MobiDB-lite"/>
    </source>
</evidence>
<feature type="transmembrane region" description="Helical" evidence="8">
    <location>
        <begin position="180"/>
        <end position="199"/>
    </location>
</feature>
<feature type="transmembrane region" description="Helical" evidence="8">
    <location>
        <begin position="391"/>
        <end position="408"/>
    </location>
</feature>